<evidence type="ECO:0000313" key="8">
    <source>
        <dbReference type="Proteomes" id="UP000326912"/>
    </source>
</evidence>
<evidence type="ECO:0000256" key="4">
    <source>
        <dbReference type="RuleBase" id="RU003719"/>
    </source>
</evidence>
<dbReference type="CDD" id="cd05300">
    <property type="entry name" value="2-Hacid_dh_1"/>
    <property type="match status" value="1"/>
</dbReference>
<sequence>MNNTSTSKRTVLITAHVDEEWKKRLQEISPDLHIEFRPDASVEDIPADVWQEAEVLFTLGSFPQPEQAPGLRWVQLYSAGANQAFEGPLAKSDIIFTTASGVHAVNIGEYVLTTMLAWFHRFPRFLEWKQKAEWPEDAGREQFMPEELRGKTLNIVGYGSIGREVARLAKAFGMRILALEQREDHGDHGFRFPDVGDPEGTLPDHYYKIDQFHQALGESDVVVVAVPLTPTTRGMFDKQAFAAMKKTALLVNIARGDVCDEQALLQALQEQQIAGAVLDVFNAEPLPASSPLFTLSNVFMTPHISGLTPHYDERATQIFAENLRRYVKGEELYNSVDKKRGY</sequence>
<keyword evidence="8" id="KW-1185">Reference proteome</keyword>
<feature type="domain" description="D-isomer specific 2-hydroxyacid dehydrogenase catalytic" evidence="5">
    <location>
        <begin position="11"/>
        <end position="336"/>
    </location>
</feature>
<proteinExistence type="inferred from homology"/>
<keyword evidence="3" id="KW-0520">NAD</keyword>
<evidence type="ECO:0000256" key="2">
    <source>
        <dbReference type="ARBA" id="ARBA00023002"/>
    </source>
</evidence>
<organism evidence="7 8">
    <name type="scientific">Dictyobacter vulcani</name>
    <dbReference type="NCBI Taxonomy" id="2607529"/>
    <lineage>
        <taxon>Bacteria</taxon>
        <taxon>Bacillati</taxon>
        <taxon>Chloroflexota</taxon>
        <taxon>Ktedonobacteria</taxon>
        <taxon>Ktedonobacterales</taxon>
        <taxon>Dictyobacteraceae</taxon>
        <taxon>Dictyobacter</taxon>
    </lineage>
</organism>
<dbReference type="AlphaFoldDB" id="A0A5J4KMP8"/>
<dbReference type="EMBL" id="BKZW01000001">
    <property type="protein sequence ID" value="GER86446.1"/>
    <property type="molecule type" value="Genomic_DNA"/>
</dbReference>
<dbReference type="RefSeq" id="WP_151754578.1">
    <property type="nucleotide sequence ID" value="NZ_BKZW01000001.1"/>
</dbReference>
<comment type="similarity">
    <text evidence="1 4">Belongs to the D-isomer specific 2-hydroxyacid dehydrogenase family.</text>
</comment>
<dbReference type="InterPro" id="IPR029753">
    <property type="entry name" value="D-isomer_DH_CS"/>
</dbReference>
<evidence type="ECO:0000259" key="6">
    <source>
        <dbReference type="Pfam" id="PF02826"/>
    </source>
</evidence>
<dbReference type="PANTHER" id="PTHR43333">
    <property type="entry name" value="2-HACID_DH_C DOMAIN-CONTAINING PROTEIN"/>
    <property type="match status" value="1"/>
</dbReference>
<protein>
    <submittedName>
        <fullName evidence="7">3-phosphoglycerate dehydrogenase</fullName>
    </submittedName>
</protein>
<evidence type="ECO:0000259" key="5">
    <source>
        <dbReference type="Pfam" id="PF00389"/>
    </source>
</evidence>
<evidence type="ECO:0000313" key="7">
    <source>
        <dbReference type="EMBL" id="GER86446.1"/>
    </source>
</evidence>
<dbReference type="SUPFAM" id="SSF52283">
    <property type="entry name" value="Formate/glycerate dehydrogenase catalytic domain-like"/>
    <property type="match status" value="1"/>
</dbReference>
<dbReference type="FunFam" id="3.40.50.720:FF:000363">
    <property type="entry name" value="D-isomer specific 2-hydroxyacid dehydrogenase"/>
    <property type="match status" value="1"/>
</dbReference>
<comment type="caution">
    <text evidence="7">The sequence shown here is derived from an EMBL/GenBank/DDBJ whole genome shotgun (WGS) entry which is preliminary data.</text>
</comment>
<dbReference type="Gene3D" id="3.40.50.720">
    <property type="entry name" value="NAD(P)-binding Rossmann-like Domain"/>
    <property type="match status" value="2"/>
</dbReference>
<dbReference type="Pfam" id="PF02826">
    <property type="entry name" value="2-Hacid_dh_C"/>
    <property type="match status" value="1"/>
</dbReference>
<dbReference type="PANTHER" id="PTHR43333:SF1">
    <property type="entry name" value="D-ISOMER SPECIFIC 2-HYDROXYACID DEHYDROGENASE NAD-BINDING DOMAIN-CONTAINING PROTEIN"/>
    <property type="match status" value="1"/>
</dbReference>
<dbReference type="GO" id="GO:0016616">
    <property type="term" value="F:oxidoreductase activity, acting on the CH-OH group of donors, NAD or NADP as acceptor"/>
    <property type="evidence" value="ECO:0007669"/>
    <property type="project" value="InterPro"/>
</dbReference>
<dbReference type="InterPro" id="IPR006140">
    <property type="entry name" value="D-isomer_DH_NAD-bd"/>
</dbReference>
<dbReference type="GO" id="GO:0051287">
    <property type="term" value="F:NAD binding"/>
    <property type="evidence" value="ECO:0007669"/>
    <property type="project" value="InterPro"/>
</dbReference>
<gene>
    <name evidence="7" type="ORF">KDW_06080</name>
</gene>
<dbReference type="SUPFAM" id="SSF51735">
    <property type="entry name" value="NAD(P)-binding Rossmann-fold domains"/>
    <property type="match status" value="1"/>
</dbReference>
<dbReference type="PROSITE" id="PS00671">
    <property type="entry name" value="D_2_HYDROXYACID_DH_3"/>
    <property type="match status" value="1"/>
</dbReference>
<feature type="domain" description="D-isomer specific 2-hydroxyacid dehydrogenase NAD-binding" evidence="6">
    <location>
        <begin position="113"/>
        <end position="305"/>
    </location>
</feature>
<dbReference type="Pfam" id="PF00389">
    <property type="entry name" value="2-Hacid_dh"/>
    <property type="match status" value="1"/>
</dbReference>
<keyword evidence="2 4" id="KW-0560">Oxidoreductase</keyword>
<dbReference type="Proteomes" id="UP000326912">
    <property type="component" value="Unassembled WGS sequence"/>
</dbReference>
<dbReference type="InterPro" id="IPR006139">
    <property type="entry name" value="D-isomer_2_OHA_DH_cat_dom"/>
</dbReference>
<reference evidence="7 8" key="1">
    <citation type="submission" date="2019-10" db="EMBL/GenBank/DDBJ databases">
        <title>Dictyobacter vulcani sp. nov., within the class Ktedonobacteria, isolated from soil of volcanic Mt. Zao.</title>
        <authorList>
            <person name="Zheng Y."/>
            <person name="Wang C.M."/>
            <person name="Sakai Y."/>
            <person name="Abe K."/>
            <person name="Yokota A."/>
            <person name="Yabe S."/>
        </authorList>
    </citation>
    <scope>NUCLEOTIDE SEQUENCE [LARGE SCALE GENOMIC DNA]</scope>
    <source>
        <strain evidence="7 8">W12</strain>
    </source>
</reference>
<name>A0A5J4KMP8_9CHLR</name>
<evidence type="ECO:0000256" key="3">
    <source>
        <dbReference type="ARBA" id="ARBA00023027"/>
    </source>
</evidence>
<evidence type="ECO:0000256" key="1">
    <source>
        <dbReference type="ARBA" id="ARBA00005854"/>
    </source>
</evidence>
<accession>A0A5J4KMP8</accession>
<dbReference type="InterPro" id="IPR036291">
    <property type="entry name" value="NAD(P)-bd_dom_sf"/>
</dbReference>